<dbReference type="OrthoDB" id="651456at2"/>
<evidence type="ECO:0000313" key="2">
    <source>
        <dbReference type="EMBL" id="AWH84552.1"/>
    </source>
</evidence>
<dbReference type="SUPFAM" id="SSF52172">
    <property type="entry name" value="CheY-like"/>
    <property type="match status" value="1"/>
</dbReference>
<accession>A0A2S1QVV7</accession>
<dbReference type="Proteomes" id="UP000244929">
    <property type="component" value="Chromosome"/>
</dbReference>
<evidence type="ECO:0000313" key="3">
    <source>
        <dbReference type="Proteomes" id="UP000244929"/>
    </source>
</evidence>
<dbReference type="InterPro" id="IPR001789">
    <property type="entry name" value="Sig_transdc_resp-reg_receiver"/>
</dbReference>
<organism evidence="2 3">
    <name type="scientific">Flavobacterium album</name>
    <dbReference type="NCBI Taxonomy" id="2175091"/>
    <lineage>
        <taxon>Bacteria</taxon>
        <taxon>Pseudomonadati</taxon>
        <taxon>Bacteroidota</taxon>
        <taxon>Flavobacteriia</taxon>
        <taxon>Flavobacteriales</taxon>
        <taxon>Flavobacteriaceae</taxon>
        <taxon>Flavobacterium</taxon>
    </lineage>
</organism>
<dbReference type="KEGG" id="falb:HYN59_05210"/>
<feature type="domain" description="Response regulatory" evidence="1">
    <location>
        <begin position="11"/>
        <end position="125"/>
    </location>
</feature>
<dbReference type="AlphaFoldDB" id="A0A2S1QVV7"/>
<evidence type="ECO:0000259" key="1">
    <source>
        <dbReference type="Pfam" id="PF00072"/>
    </source>
</evidence>
<name>A0A2S1QVV7_9FLAO</name>
<dbReference type="EMBL" id="CP029186">
    <property type="protein sequence ID" value="AWH84552.1"/>
    <property type="molecule type" value="Genomic_DNA"/>
</dbReference>
<dbReference type="Gene3D" id="3.40.50.2300">
    <property type="match status" value="1"/>
</dbReference>
<dbReference type="PANTHER" id="PTHR45566:SF2">
    <property type="entry name" value="NARL SUBFAMILY"/>
    <property type="match status" value="1"/>
</dbReference>
<keyword evidence="3" id="KW-1185">Reference proteome</keyword>
<proteinExistence type="predicted"/>
<reference evidence="2 3" key="1">
    <citation type="submission" date="2018-04" db="EMBL/GenBank/DDBJ databases">
        <title>Genome sequencing of Flavobacterium sp. HYN0059.</title>
        <authorList>
            <person name="Yi H."/>
            <person name="Baek C."/>
        </authorList>
    </citation>
    <scope>NUCLEOTIDE SEQUENCE [LARGE SCALE GENOMIC DNA]</scope>
    <source>
        <strain evidence="2 3">HYN0059</strain>
    </source>
</reference>
<dbReference type="PANTHER" id="PTHR45566">
    <property type="entry name" value="HTH-TYPE TRANSCRIPTIONAL REGULATOR YHJB-RELATED"/>
    <property type="match status" value="1"/>
</dbReference>
<dbReference type="InterPro" id="IPR011006">
    <property type="entry name" value="CheY-like_superfamily"/>
</dbReference>
<protein>
    <recommendedName>
        <fullName evidence="1">Response regulatory domain-containing protein</fullName>
    </recommendedName>
</protein>
<sequence length="224" mass="25470">MGSSLGKKLHVLGIDDHVVVLEGYYSIFKYFETTFDELKFAKAYDCRSGYQVIQQNKDTSFDIAVLDYSIPAYPEMGLYTGEDIALLVRKTMPSCKIVMMTMHKEVDIMGRILEKIKPEGFINKSDCTTSELIDGFRTVLDGSTYFSKTVLNFIARQESEILLEDIDIKIILFLAKGIKNKNLGKYIPLSDSAIEKRKYRIKRLLDVSGGDEELITKARDLGYI</sequence>
<dbReference type="GO" id="GO:0000160">
    <property type="term" value="P:phosphorelay signal transduction system"/>
    <property type="evidence" value="ECO:0007669"/>
    <property type="project" value="InterPro"/>
</dbReference>
<gene>
    <name evidence="2" type="ORF">HYN59_05210</name>
</gene>
<dbReference type="InterPro" id="IPR051015">
    <property type="entry name" value="EvgA-like"/>
</dbReference>
<dbReference type="Pfam" id="PF00072">
    <property type="entry name" value="Response_reg"/>
    <property type="match status" value="1"/>
</dbReference>